<dbReference type="Proteomes" id="UP000831796">
    <property type="component" value="Chromosome"/>
</dbReference>
<dbReference type="EMBL" id="CP095046">
    <property type="protein sequence ID" value="UOQ71479.1"/>
    <property type="molecule type" value="Genomic_DNA"/>
</dbReference>
<keyword evidence="2" id="KW-1185">Reference proteome</keyword>
<evidence type="ECO:0000313" key="2">
    <source>
        <dbReference type="Proteomes" id="UP000831796"/>
    </source>
</evidence>
<dbReference type="KEGG" id="hcu:MUN79_23120"/>
<reference evidence="1" key="1">
    <citation type="submission" date="2022-04" db="EMBL/GenBank/DDBJ databases">
        <title>Hymenobacter sp. isolated from the air.</title>
        <authorList>
            <person name="Won M."/>
            <person name="Lee C.-M."/>
            <person name="Woen H.-Y."/>
            <person name="Kwon S.-W."/>
        </authorList>
    </citation>
    <scope>NUCLEOTIDE SEQUENCE</scope>
    <source>
        <strain evidence="1">5116S-3</strain>
    </source>
</reference>
<keyword evidence="1" id="KW-0378">Hydrolase</keyword>
<evidence type="ECO:0000313" key="1">
    <source>
        <dbReference type="EMBL" id="UOQ71479.1"/>
    </source>
</evidence>
<accession>A0A8T9Q7J5</accession>
<keyword evidence="1" id="KW-0645">Protease</keyword>
<organism evidence="1 2">
    <name type="scientific">Hymenobacter cellulosilyticus</name>
    <dbReference type="NCBI Taxonomy" id="2932248"/>
    <lineage>
        <taxon>Bacteria</taxon>
        <taxon>Pseudomonadati</taxon>
        <taxon>Bacteroidota</taxon>
        <taxon>Cytophagia</taxon>
        <taxon>Cytophagales</taxon>
        <taxon>Hymenobacteraceae</taxon>
        <taxon>Hymenobacter</taxon>
    </lineage>
</organism>
<protein>
    <submittedName>
        <fullName evidence="1">Carboxypeptidase-like regulatory domain-containing protein</fullName>
    </submittedName>
</protein>
<dbReference type="RefSeq" id="WP_244674886.1">
    <property type="nucleotide sequence ID" value="NZ_CP095046.1"/>
</dbReference>
<dbReference type="AlphaFoldDB" id="A0A8T9Q7J5"/>
<gene>
    <name evidence="1" type="ORF">MUN79_23120</name>
</gene>
<dbReference type="GO" id="GO:0004180">
    <property type="term" value="F:carboxypeptidase activity"/>
    <property type="evidence" value="ECO:0007669"/>
    <property type="project" value="UniProtKB-KW"/>
</dbReference>
<proteinExistence type="predicted"/>
<keyword evidence="1" id="KW-0121">Carboxypeptidase</keyword>
<name>A0A8T9Q7J5_9BACT</name>
<sequence>MLLPSSAQAVSAQTLDGQPRYQATGLRTMIKAQPNSALVRVRYESNNPGVVHVELLNDKRRVVYTERKRETHFVGDYNLAFLPAGDYTLHLSTNGFHHVEALRLNRNNNSIATVQVIELNAFQVYSQSLFPSAVTN</sequence>